<reference evidence="1" key="1">
    <citation type="submission" date="2024-12" db="EMBL/GenBank/DDBJ databases">
        <authorList>
            <person name="Wu N."/>
        </authorList>
    </citation>
    <scope>NUCLEOTIDE SEQUENCE</scope>
    <source>
        <strain evidence="1">P15</strain>
    </source>
</reference>
<organism evidence="1 2">
    <name type="scientific">Paenibacillus mesotrionivorans</name>
    <dbReference type="NCBI Taxonomy" id="3160968"/>
    <lineage>
        <taxon>Bacteria</taxon>
        <taxon>Bacillati</taxon>
        <taxon>Bacillota</taxon>
        <taxon>Bacilli</taxon>
        <taxon>Bacillales</taxon>
        <taxon>Paenibacillaceae</taxon>
        <taxon>Paenibacillus</taxon>
    </lineage>
</organism>
<protein>
    <submittedName>
        <fullName evidence="1">PspC domain-containing protein</fullName>
    </submittedName>
</protein>
<keyword evidence="2" id="KW-1185">Reference proteome</keyword>
<accession>A0ACC7P3X0</accession>
<comment type="caution">
    <text evidence="1">The sequence shown here is derived from an EMBL/GenBank/DDBJ whole genome shotgun (WGS) entry which is preliminary data.</text>
</comment>
<gene>
    <name evidence="1" type="ORF">ACI1P1_17100</name>
</gene>
<evidence type="ECO:0000313" key="2">
    <source>
        <dbReference type="Proteomes" id="UP001631969"/>
    </source>
</evidence>
<sequence>MKLARSRTDAKLFGLCGGIAANLGVNSAWVRAFVTVGIIFTGGLLLLVYVIAAMLLPVEDAMPAGAYMYVPSSRAYGFDTREPAPAAVPEISWSKEKEILSREIRELRSRLDAYERAE</sequence>
<name>A0ACC7P3X0_9BACL</name>
<dbReference type="Proteomes" id="UP001631969">
    <property type="component" value="Unassembled WGS sequence"/>
</dbReference>
<dbReference type="EMBL" id="JBJURJ010000011">
    <property type="protein sequence ID" value="MFM9330017.1"/>
    <property type="molecule type" value="Genomic_DNA"/>
</dbReference>
<proteinExistence type="predicted"/>
<evidence type="ECO:0000313" key="1">
    <source>
        <dbReference type="EMBL" id="MFM9330017.1"/>
    </source>
</evidence>